<dbReference type="SMART" id="SM00028">
    <property type="entry name" value="TPR"/>
    <property type="match status" value="2"/>
</dbReference>
<name>B8R8Z1_9BACT</name>
<proteinExistence type="predicted"/>
<dbReference type="PROSITE" id="PS50005">
    <property type="entry name" value="TPR"/>
    <property type="match status" value="2"/>
</dbReference>
<dbReference type="EMBL" id="EU910855">
    <property type="protein sequence ID" value="ACF98147.1"/>
    <property type="molecule type" value="Genomic_DNA"/>
</dbReference>
<feature type="chain" id="PRO_5002878439" evidence="4">
    <location>
        <begin position="25"/>
        <end position="172"/>
    </location>
</feature>
<reference evidence="5" key="1">
    <citation type="journal article" date="2009" name="Appl. Environ. Microbiol.">
        <title>Characterization of denitrification gene clusters of soil bacteria via a metagenomic approach.</title>
        <authorList>
            <person name="Demaneche S."/>
            <person name="Philippot L."/>
            <person name="David M.M."/>
            <person name="Navarro E."/>
            <person name="Vogel T.M."/>
            <person name="Simonet P."/>
        </authorList>
    </citation>
    <scope>NUCLEOTIDE SEQUENCE</scope>
</reference>
<dbReference type="InterPro" id="IPR019734">
    <property type="entry name" value="TPR_rpt"/>
</dbReference>
<evidence type="ECO:0000256" key="4">
    <source>
        <dbReference type="SAM" id="SignalP"/>
    </source>
</evidence>
<organism evidence="5">
    <name type="scientific">uncultured bacterium 1062</name>
    <dbReference type="NCBI Taxonomy" id="548898"/>
    <lineage>
        <taxon>Bacteria</taxon>
        <taxon>environmental samples</taxon>
    </lineage>
</organism>
<feature type="repeat" description="TPR" evidence="3">
    <location>
        <begin position="52"/>
        <end position="85"/>
    </location>
</feature>
<dbReference type="PROSITE" id="PS50293">
    <property type="entry name" value="TPR_REGION"/>
    <property type="match status" value="1"/>
</dbReference>
<dbReference type="InterPro" id="IPR013105">
    <property type="entry name" value="TPR_2"/>
</dbReference>
<dbReference type="Gene3D" id="1.25.40.10">
    <property type="entry name" value="Tetratricopeptide repeat domain"/>
    <property type="match status" value="1"/>
</dbReference>
<evidence type="ECO:0000313" key="5">
    <source>
        <dbReference type="EMBL" id="ACF98147.1"/>
    </source>
</evidence>
<evidence type="ECO:0000256" key="1">
    <source>
        <dbReference type="ARBA" id="ARBA00022737"/>
    </source>
</evidence>
<feature type="repeat" description="TPR" evidence="3">
    <location>
        <begin position="120"/>
        <end position="153"/>
    </location>
</feature>
<dbReference type="InterPro" id="IPR011990">
    <property type="entry name" value="TPR-like_helical_dom_sf"/>
</dbReference>
<protein>
    <submittedName>
        <fullName evidence="5">Uncharacterized protein</fullName>
    </submittedName>
</protein>
<dbReference type="AlphaFoldDB" id="B8R8Z1"/>
<feature type="signal peptide" evidence="4">
    <location>
        <begin position="1"/>
        <end position="24"/>
    </location>
</feature>
<dbReference type="Pfam" id="PF07719">
    <property type="entry name" value="TPR_2"/>
    <property type="match status" value="1"/>
</dbReference>
<accession>B8R8Z1</accession>
<evidence type="ECO:0000256" key="2">
    <source>
        <dbReference type="ARBA" id="ARBA00022803"/>
    </source>
</evidence>
<dbReference type="SUPFAM" id="SSF48452">
    <property type="entry name" value="TPR-like"/>
    <property type="match status" value="1"/>
</dbReference>
<keyword evidence="2 3" id="KW-0802">TPR repeat</keyword>
<keyword evidence="4" id="KW-0732">Signal</keyword>
<sequence>MVGCFGRSLRFGLLAAAITVLPLAGCSSIGPSAFGGNKLAVAEISNIGTYTPEGALTEARAHFRNNNYGYSAAFYKRAVELTPDNPEGYVGLSASYDRLGRFDLSDRVYASLYRMSGGTAQYFNNVGYSHMLRGNLAEALKNFRKAQKLDPDNVVVANNIQILSRAAAEARA</sequence>
<keyword evidence="1" id="KW-0677">Repeat</keyword>
<evidence type="ECO:0000256" key="3">
    <source>
        <dbReference type="PROSITE-ProRule" id="PRU00339"/>
    </source>
</evidence>